<sequence length="181" mass="19907">MEFLHANTKSLLDSNLEDGNYISAKGKKVIVIGGGDTGTDCIGTSIRHGCTSLVNLELLPQPPQTRAPGNPWPQWPRVFRVDYGHQEAATKFGKDPRTYEVLTKRFISDENGSVKGVEVVQVKWGKDETGRFQFKEVEGSEEILEADLVLLAMGFLGPESTIPDKLGLEKDGRSNVKAEYG</sequence>
<dbReference type="Gene3D" id="3.50.50.60">
    <property type="entry name" value="FAD/NAD(P)-binding domain"/>
    <property type="match status" value="1"/>
</dbReference>
<dbReference type="AlphaFoldDB" id="A0AAD5D7H4"/>
<proteinExistence type="predicted"/>
<evidence type="ECO:0000313" key="2">
    <source>
        <dbReference type="Proteomes" id="UP001206925"/>
    </source>
</evidence>
<dbReference type="PANTHER" id="PTHR43100">
    <property type="entry name" value="GLUTAMATE SYNTHASE [NADPH] SMALL CHAIN"/>
    <property type="match status" value="1"/>
</dbReference>
<evidence type="ECO:0000313" key="1">
    <source>
        <dbReference type="EMBL" id="KAI7755268.1"/>
    </source>
</evidence>
<comment type="caution">
    <text evidence="1">The sequence shown here is derived from an EMBL/GenBank/DDBJ whole genome shotgun (WGS) entry which is preliminary data.</text>
</comment>
<gene>
    <name evidence="1" type="ORF">M8C21_002413</name>
</gene>
<dbReference type="EMBL" id="JAMZMK010001319">
    <property type="protein sequence ID" value="KAI7755268.1"/>
    <property type="molecule type" value="Genomic_DNA"/>
</dbReference>
<feature type="non-terminal residue" evidence="1">
    <location>
        <position position="181"/>
    </location>
</feature>
<dbReference type="PANTHER" id="PTHR43100:SF1">
    <property type="entry name" value="GLUTAMATE SYNTHASE [NADPH] SMALL CHAIN"/>
    <property type="match status" value="1"/>
</dbReference>
<dbReference type="SUPFAM" id="SSF51905">
    <property type="entry name" value="FAD/NAD(P)-binding domain"/>
    <property type="match status" value="1"/>
</dbReference>
<organism evidence="1 2">
    <name type="scientific">Ambrosia artemisiifolia</name>
    <name type="common">Common ragweed</name>
    <dbReference type="NCBI Taxonomy" id="4212"/>
    <lineage>
        <taxon>Eukaryota</taxon>
        <taxon>Viridiplantae</taxon>
        <taxon>Streptophyta</taxon>
        <taxon>Embryophyta</taxon>
        <taxon>Tracheophyta</taxon>
        <taxon>Spermatophyta</taxon>
        <taxon>Magnoliopsida</taxon>
        <taxon>eudicotyledons</taxon>
        <taxon>Gunneridae</taxon>
        <taxon>Pentapetalae</taxon>
        <taxon>asterids</taxon>
        <taxon>campanulids</taxon>
        <taxon>Asterales</taxon>
        <taxon>Asteraceae</taxon>
        <taxon>Asteroideae</taxon>
        <taxon>Heliantheae alliance</taxon>
        <taxon>Heliantheae</taxon>
        <taxon>Ambrosia</taxon>
    </lineage>
</organism>
<dbReference type="Proteomes" id="UP001206925">
    <property type="component" value="Unassembled WGS sequence"/>
</dbReference>
<accession>A0AAD5D7H4</accession>
<protein>
    <submittedName>
        <fullName evidence="1">Uncharacterized protein</fullName>
    </submittedName>
</protein>
<dbReference type="InterPro" id="IPR051394">
    <property type="entry name" value="Glutamate_Synthase"/>
</dbReference>
<keyword evidence="2" id="KW-1185">Reference proteome</keyword>
<dbReference type="InterPro" id="IPR036188">
    <property type="entry name" value="FAD/NAD-bd_sf"/>
</dbReference>
<reference evidence="1" key="1">
    <citation type="submission" date="2022-06" db="EMBL/GenBank/DDBJ databases">
        <title>Uncovering the hologenomic basis of an extraordinary plant invasion.</title>
        <authorList>
            <person name="Bieker V.C."/>
            <person name="Martin M.D."/>
            <person name="Gilbert T."/>
            <person name="Hodgins K."/>
            <person name="Battlay P."/>
            <person name="Petersen B."/>
            <person name="Wilson J."/>
        </authorList>
    </citation>
    <scope>NUCLEOTIDE SEQUENCE</scope>
    <source>
        <strain evidence="1">AA19_3_7</strain>
        <tissue evidence="1">Leaf</tissue>
    </source>
</reference>
<name>A0AAD5D7H4_AMBAR</name>
<dbReference type="FunFam" id="3.50.50.60:FF:000022">
    <property type="entry name" value="Glutamate synthase [NADH], amyloplastic"/>
    <property type="match status" value="1"/>
</dbReference>